<dbReference type="PANTHER" id="PTHR23172:SF64">
    <property type="entry name" value="J DOMAIN-CONTAINING PROTEIN REQUIRED FOR CHLOROPLAST ACCUMULATION RESPONSE 1"/>
    <property type="match status" value="1"/>
</dbReference>
<evidence type="ECO:0008006" key="4">
    <source>
        <dbReference type="Google" id="ProtNLM"/>
    </source>
</evidence>
<dbReference type="GO" id="GO:0005737">
    <property type="term" value="C:cytoplasm"/>
    <property type="evidence" value="ECO:0007669"/>
    <property type="project" value="TreeGrafter"/>
</dbReference>
<feature type="region of interest" description="Disordered" evidence="1">
    <location>
        <begin position="424"/>
        <end position="445"/>
    </location>
</feature>
<reference evidence="2" key="1">
    <citation type="submission" date="2021-01" db="EMBL/GenBank/DDBJ databases">
        <authorList>
            <person name="Lovell J.T."/>
            <person name="Bentley N."/>
            <person name="Bhattarai G."/>
            <person name="Jenkins J.W."/>
            <person name="Sreedasyam A."/>
            <person name="Alarcon Y."/>
            <person name="Bock C."/>
            <person name="Boston L."/>
            <person name="Carlson J."/>
            <person name="Cervantes K."/>
            <person name="Clermont K."/>
            <person name="Krom N."/>
            <person name="Kubenka K."/>
            <person name="Mamidi S."/>
            <person name="Mattison C."/>
            <person name="Monteros M."/>
            <person name="Pisani C."/>
            <person name="Plott C."/>
            <person name="Rajasekar S."/>
            <person name="Rhein H.S."/>
            <person name="Rohla C."/>
            <person name="Song M."/>
            <person name="Hilaire R.S."/>
            <person name="Shu S."/>
            <person name="Wells L."/>
            <person name="Wang X."/>
            <person name="Webber J."/>
            <person name="Heerema R.J."/>
            <person name="Klein P."/>
            <person name="Conner P."/>
            <person name="Grauke L."/>
            <person name="Grimwood J."/>
            <person name="Schmutz J."/>
            <person name="Randall J.J."/>
        </authorList>
    </citation>
    <scope>NUCLEOTIDE SEQUENCE</scope>
    <source>
        <tissue evidence="2">Leaf</tissue>
    </source>
</reference>
<dbReference type="GO" id="GO:0030276">
    <property type="term" value="F:clathrin binding"/>
    <property type="evidence" value="ECO:0007669"/>
    <property type="project" value="TreeGrafter"/>
</dbReference>
<feature type="compositionally biased region" description="Basic and acidic residues" evidence="1">
    <location>
        <begin position="231"/>
        <end position="249"/>
    </location>
</feature>
<dbReference type="Proteomes" id="UP000811246">
    <property type="component" value="Chromosome 15"/>
</dbReference>
<feature type="compositionally biased region" description="Basic and acidic residues" evidence="1">
    <location>
        <begin position="433"/>
        <end position="443"/>
    </location>
</feature>
<evidence type="ECO:0000313" key="2">
    <source>
        <dbReference type="EMBL" id="KAG6674901.1"/>
    </source>
</evidence>
<gene>
    <name evidence="2" type="ORF">I3842_15G071100</name>
</gene>
<organism evidence="2 3">
    <name type="scientific">Carya illinoinensis</name>
    <name type="common">Pecan</name>
    <dbReference type="NCBI Taxonomy" id="32201"/>
    <lineage>
        <taxon>Eukaryota</taxon>
        <taxon>Viridiplantae</taxon>
        <taxon>Streptophyta</taxon>
        <taxon>Embryophyta</taxon>
        <taxon>Tracheophyta</taxon>
        <taxon>Spermatophyta</taxon>
        <taxon>Magnoliopsida</taxon>
        <taxon>eudicotyledons</taxon>
        <taxon>Gunneridae</taxon>
        <taxon>Pentapetalae</taxon>
        <taxon>rosids</taxon>
        <taxon>fabids</taxon>
        <taxon>Fagales</taxon>
        <taxon>Juglandaceae</taxon>
        <taxon>Carya</taxon>
    </lineage>
</organism>
<feature type="region of interest" description="Disordered" evidence="1">
    <location>
        <begin position="203"/>
        <end position="259"/>
    </location>
</feature>
<feature type="region of interest" description="Disordered" evidence="1">
    <location>
        <begin position="108"/>
        <end position="147"/>
    </location>
</feature>
<dbReference type="FunFam" id="1.10.287.110:FF:000043">
    <property type="entry name" value="J-domain protein required for chloroplast accumulation response 1"/>
    <property type="match status" value="1"/>
</dbReference>
<proteinExistence type="predicted"/>
<dbReference type="GO" id="GO:0072318">
    <property type="term" value="P:clathrin coat disassembly"/>
    <property type="evidence" value="ECO:0007669"/>
    <property type="project" value="TreeGrafter"/>
</dbReference>
<accession>A0A922AA43</accession>
<feature type="compositionally biased region" description="Polar residues" evidence="1">
    <location>
        <begin position="205"/>
        <end position="230"/>
    </location>
</feature>
<evidence type="ECO:0000256" key="1">
    <source>
        <dbReference type="SAM" id="MobiDB-lite"/>
    </source>
</evidence>
<protein>
    <recommendedName>
        <fullName evidence="4">J domain-containing protein required for chloroplast accumulation response 1</fullName>
    </recommendedName>
</protein>
<feature type="region of interest" description="Disordered" evidence="1">
    <location>
        <begin position="17"/>
        <end position="41"/>
    </location>
</feature>
<dbReference type="EMBL" id="CM031839">
    <property type="protein sequence ID" value="KAG6674901.1"/>
    <property type="molecule type" value="Genomic_DNA"/>
</dbReference>
<comment type="caution">
    <text evidence="2">The sequence shown here is derived from an EMBL/GenBank/DDBJ whole genome shotgun (WGS) entry which is preliminary data.</text>
</comment>
<evidence type="ECO:0000313" key="3">
    <source>
        <dbReference type="Proteomes" id="UP000811246"/>
    </source>
</evidence>
<dbReference type="GO" id="GO:0072583">
    <property type="term" value="P:clathrin-dependent endocytosis"/>
    <property type="evidence" value="ECO:0007669"/>
    <property type="project" value="TreeGrafter"/>
</dbReference>
<sequence>MDRFSYGESVLLGYTSRRGSFTNSSSSSKTPSGDSDFDFHDVFGGPPRRLSMQVKWPSFNEATGFYGRKSDDEAALPCHIGEKPVFREENANRKRDLSNDFFDDIFRGDESSSSTQRKLDKDPFSSSSGSRILSPARPLPPKADPFGISSSIAPQLSLPAKLTRGTDLLVFGSTRHSPSKYKDGPSSGIGFSYSSTSNLSRLSSQAIQSQEELGNDVQSSYQQSPLSQEITRSREGSPDLIKSDKRDTEGNIETESEVPKDGSQFHFSIYKWASKGVPLAMPFRGGSRSRLKESAKIVRCSSSNGWLGSGRRARETSANSSRMECNKVENFSVPDASIQDRIEPCQNVEEAILHTPESESLSSVQKVIEEVPGNTIFHDVIEEVKPQSLPTIELQDEDKKENTALTKKVHKPAGKSLHSLLSEMDHEQDDDGISEKGEGKERTVNSTKTPFSVVDVSENAKKQDGEETTQNYVEADKATFQDSYVRSADKLGRNRAKGRVKEFVKIFNQGASQKPKDNSPKLRKRDNYIVVDEFNISATGVEEKTPRTSADEYLKHSEKEHSAIKTSNYILSDTLSGQKDCSSSTASTLKGSKATVEYTDESFEGNFLIKEIVPLGQNEPPQSGDEDKEIQAIDAKIRQWSNGKTGNMRSLLSTLQYVLWPESGWKTVPLVDIVEGTSVRRAYQKALLCLHPDKLQQKGAALHQKYIAEKVFEILQVMFSEFLVEFGPRHNYFICFAFQGRC</sequence>
<dbReference type="GO" id="GO:0031982">
    <property type="term" value="C:vesicle"/>
    <property type="evidence" value="ECO:0007669"/>
    <property type="project" value="TreeGrafter"/>
</dbReference>
<dbReference type="PANTHER" id="PTHR23172">
    <property type="entry name" value="AUXILIN/CYCLIN G-ASSOCIATED KINASE-RELATED"/>
    <property type="match status" value="1"/>
</dbReference>
<feature type="compositionally biased region" description="Low complexity" evidence="1">
    <location>
        <begin position="17"/>
        <end position="34"/>
    </location>
</feature>
<dbReference type="AlphaFoldDB" id="A0A922AA43"/>
<name>A0A922AA43_CARIL</name>